<evidence type="ECO:0000313" key="10">
    <source>
        <dbReference type="Proteomes" id="UP001443914"/>
    </source>
</evidence>
<evidence type="ECO:0000256" key="8">
    <source>
        <dbReference type="SAM" id="Phobius"/>
    </source>
</evidence>
<dbReference type="Gene3D" id="3.40.50.1110">
    <property type="entry name" value="SGNH hydrolase"/>
    <property type="match status" value="1"/>
</dbReference>
<dbReference type="InterPro" id="IPR051238">
    <property type="entry name" value="GDSL_esterase/lipase"/>
</dbReference>
<dbReference type="PANTHER" id="PTHR45650">
    <property type="entry name" value="GDSL-LIKE LIPASE/ACYLHYDROLASE-RELATED"/>
    <property type="match status" value="1"/>
</dbReference>
<dbReference type="InterPro" id="IPR036514">
    <property type="entry name" value="SGNH_hydro_sf"/>
</dbReference>
<dbReference type="Pfam" id="PF00657">
    <property type="entry name" value="Lipase_GDSL"/>
    <property type="match status" value="1"/>
</dbReference>
<keyword evidence="4" id="KW-0732">Signal</keyword>
<dbReference type="Proteomes" id="UP001443914">
    <property type="component" value="Unassembled WGS sequence"/>
</dbReference>
<comment type="caution">
    <text evidence="9">The sequence shown here is derived from an EMBL/GenBank/DDBJ whole genome shotgun (WGS) entry which is preliminary data.</text>
</comment>
<keyword evidence="8" id="KW-1133">Transmembrane helix</keyword>
<comment type="subcellular location">
    <subcellularLocation>
        <location evidence="1">Secreted</location>
    </subcellularLocation>
</comment>
<evidence type="ECO:0000256" key="5">
    <source>
        <dbReference type="ARBA" id="ARBA00022801"/>
    </source>
</evidence>
<proteinExistence type="inferred from homology"/>
<dbReference type="InterPro" id="IPR035669">
    <property type="entry name" value="SGNH_plant_lipase-like"/>
</dbReference>
<evidence type="ECO:0000256" key="1">
    <source>
        <dbReference type="ARBA" id="ARBA00004613"/>
    </source>
</evidence>
<keyword evidence="7" id="KW-0443">Lipid metabolism</keyword>
<dbReference type="GO" id="GO:0016042">
    <property type="term" value="P:lipid catabolic process"/>
    <property type="evidence" value="ECO:0007669"/>
    <property type="project" value="UniProtKB-KW"/>
</dbReference>
<feature type="transmembrane region" description="Helical" evidence="8">
    <location>
        <begin position="12"/>
        <end position="30"/>
    </location>
</feature>
<evidence type="ECO:0000256" key="3">
    <source>
        <dbReference type="ARBA" id="ARBA00022525"/>
    </source>
</evidence>
<evidence type="ECO:0000313" key="9">
    <source>
        <dbReference type="EMBL" id="KAK9692019.1"/>
    </source>
</evidence>
<protein>
    <submittedName>
        <fullName evidence="9">Uncharacterized protein</fullName>
    </submittedName>
</protein>
<reference evidence="9" key="1">
    <citation type="submission" date="2024-03" db="EMBL/GenBank/DDBJ databases">
        <title>WGS assembly of Saponaria officinalis var. Norfolk2.</title>
        <authorList>
            <person name="Jenkins J."/>
            <person name="Shu S."/>
            <person name="Grimwood J."/>
            <person name="Barry K."/>
            <person name="Goodstein D."/>
            <person name="Schmutz J."/>
            <person name="Leebens-Mack J."/>
            <person name="Osbourn A."/>
        </authorList>
    </citation>
    <scope>NUCLEOTIDE SEQUENCE [LARGE SCALE GENOMIC DNA]</scope>
    <source>
        <strain evidence="9">JIC</strain>
    </source>
</reference>
<dbReference type="EMBL" id="JBDFQZ010000009">
    <property type="protein sequence ID" value="KAK9692019.1"/>
    <property type="molecule type" value="Genomic_DNA"/>
</dbReference>
<dbReference type="SUPFAM" id="SSF52266">
    <property type="entry name" value="SGNH hydrolase"/>
    <property type="match status" value="1"/>
</dbReference>
<comment type="similarity">
    <text evidence="2">Belongs to the 'GDSL' lipolytic enzyme family.</text>
</comment>
<dbReference type="PANTHER" id="PTHR45650:SF32">
    <property type="entry name" value="GDSL-LIKE LIPASE_ACYLHYDROLASE"/>
    <property type="match status" value="1"/>
</dbReference>
<gene>
    <name evidence="9" type="ORF">RND81_09G235600</name>
</gene>
<evidence type="ECO:0000256" key="6">
    <source>
        <dbReference type="ARBA" id="ARBA00022963"/>
    </source>
</evidence>
<keyword evidence="3" id="KW-0964">Secreted</keyword>
<keyword evidence="10" id="KW-1185">Reference proteome</keyword>
<dbReference type="AlphaFoldDB" id="A0AAW1IPL7"/>
<evidence type="ECO:0000256" key="2">
    <source>
        <dbReference type="ARBA" id="ARBA00008668"/>
    </source>
</evidence>
<organism evidence="9 10">
    <name type="scientific">Saponaria officinalis</name>
    <name type="common">Common soapwort</name>
    <name type="synonym">Lychnis saponaria</name>
    <dbReference type="NCBI Taxonomy" id="3572"/>
    <lineage>
        <taxon>Eukaryota</taxon>
        <taxon>Viridiplantae</taxon>
        <taxon>Streptophyta</taxon>
        <taxon>Embryophyta</taxon>
        <taxon>Tracheophyta</taxon>
        <taxon>Spermatophyta</taxon>
        <taxon>Magnoliopsida</taxon>
        <taxon>eudicotyledons</taxon>
        <taxon>Gunneridae</taxon>
        <taxon>Pentapetalae</taxon>
        <taxon>Caryophyllales</taxon>
        <taxon>Caryophyllaceae</taxon>
        <taxon>Caryophylleae</taxon>
        <taxon>Saponaria</taxon>
    </lineage>
</organism>
<keyword evidence="8" id="KW-0472">Membrane</keyword>
<keyword evidence="6" id="KW-0442">Lipid degradation</keyword>
<dbReference type="CDD" id="cd01837">
    <property type="entry name" value="SGNH_plant_lipase_like"/>
    <property type="match status" value="1"/>
</dbReference>
<evidence type="ECO:0000256" key="4">
    <source>
        <dbReference type="ARBA" id="ARBA00022729"/>
    </source>
</evidence>
<evidence type="ECO:0000256" key="7">
    <source>
        <dbReference type="ARBA" id="ARBA00023098"/>
    </source>
</evidence>
<sequence>MVNLCLSNRRLGLWKWINIILVMVNGFLYVKVTCDQQFTAMYVFGDSLVDNGNNNFINSYAKANFPPYGIDFYLGPTGRFTNGKTIIDYLCELIGIPYLPPYASPFVTDRDLMYGVNYASAAGGILEDSGQGLGERFSFSRQIQNFNNTRHQLMNHMSDENLADYLRKALGVIILGSNDYINNYLNPAYPRSKIRPDKYADIVIDYYTKQVLALYDLGMRRFFLAGVGPLGCTPSQKTVAKLPPGKCLDFSNDAPQMFNFRLRSLVDKLGATHRDSIFVFGDTFAAIKDILDHPLPYGISVVDSACCGVGKNNAEKMCLPFLIPCLNRDQYAFWDAFHPSQAVHRILALKAYYGPQNVSYPINVQQMAHVKL</sequence>
<accession>A0AAW1IPL7</accession>
<dbReference type="GO" id="GO:0005576">
    <property type="term" value="C:extracellular region"/>
    <property type="evidence" value="ECO:0007669"/>
    <property type="project" value="UniProtKB-SubCell"/>
</dbReference>
<keyword evidence="8" id="KW-0812">Transmembrane</keyword>
<dbReference type="InterPro" id="IPR001087">
    <property type="entry name" value="GDSL"/>
</dbReference>
<dbReference type="GO" id="GO:0016788">
    <property type="term" value="F:hydrolase activity, acting on ester bonds"/>
    <property type="evidence" value="ECO:0007669"/>
    <property type="project" value="InterPro"/>
</dbReference>
<name>A0AAW1IPL7_SAPOF</name>
<keyword evidence="5" id="KW-0378">Hydrolase</keyword>